<sequence>MLSKQYVTDIIFSGLDSDGDGRITESDVSGAARTMTQQVTENTVSNPAGALQGAVSGGAETPAKATKAAEAFTGFWSEIRSVAQVGDDGAISKDGFRRAMDKLAEENMDDVVRPSAESLWGIVELSGNDAITRKVIEDFVSDSGIDVDVDSYLAEVDQNGDGEVSKDEVVAAFSAWNERP</sequence>
<name>A0A852Z4L5_9ACTN</name>
<dbReference type="Pfam" id="PF13833">
    <property type="entry name" value="EF-hand_8"/>
    <property type="match status" value="1"/>
</dbReference>
<dbReference type="Proteomes" id="UP000548304">
    <property type="component" value="Unassembled WGS sequence"/>
</dbReference>
<dbReference type="EMBL" id="JACBYW010000001">
    <property type="protein sequence ID" value="NYH77297.1"/>
    <property type="molecule type" value="Genomic_DNA"/>
</dbReference>
<dbReference type="PROSITE" id="PS50222">
    <property type="entry name" value="EF_HAND_2"/>
    <property type="match status" value="1"/>
</dbReference>
<dbReference type="Pfam" id="PF13202">
    <property type="entry name" value="EF-hand_5"/>
    <property type="match status" value="1"/>
</dbReference>
<evidence type="ECO:0000259" key="1">
    <source>
        <dbReference type="PROSITE" id="PS50222"/>
    </source>
</evidence>
<dbReference type="PROSITE" id="PS00018">
    <property type="entry name" value="EF_HAND_1"/>
    <property type="match status" value="2"/>
</dbReference>
<feature type="domain" description="EF-hand" evidence="1">
    <location>
        <begin position="144"/>
        <end position="179"/>
    </location>
</feature>
<protein>
    <submittedName>
        <fullName evidence="2">Ca2+-binding EF-hand superfamily protein</fullName>
    </submittedName>
</protein>
<comment type="caution">
    <text evidence="2">The sequence shown here is derived from an EMBL/GenBank/DDBJ whole genome shotgun (WGS) entry which is preliminary data.</text>
</comment>
<organism evidence="2 3">
    <name type="scientific">Actinopolyspora biskrensis</name>
    <dbReference type="NCBI Taxonomy" id="1470178"/>
    <lineage>
        <taxon>Bacteria</taxon>
        <taxon>Bacillati</taxon>
        <taxon>Actinomycetota</taxon>
        <taxon>Actinomycetes</taxon>
        <taxon>Actinopolysporales</taxon>
        <taxon>Actinopolysporaceae</taxon>
        <taxon>Actinopolyspora</taxon>
    </lineage>
</organism>
<dbReference type="InterPro" id="IPR018247">
    <property type="entry name" value="EF_Hand_1_Ca_BS"/>
</dbReference>
<dbReference type="AlphaFoldDB" id="A0A852Z4L5"/>
<evidence type="ECO:0000313" key="3">
    <source>
        <dbReference type="Proteomes" id="UP000548304"/>
    </source>
</evidence>
<dbReference type="RefSeq" id="WP_179533860.1">
    <property type="nucleotide sequence ID" value="NZ_JACBYW010000001.1"/>
</dbReference>
<gene>
    <name evidence="2" type="ORF">FHR84_000611</name>
</gene>
<keyword evidence="3" id="KW-1185">Reference proteome</keyword>
<dbReference type="GO" id="GO:0005509">
    <property type="term" value="F:calcium ion binding"/>
    <property type="evidence" value="ECO:0007669"/>
    <property type="project" value="InterPro"/>
</dbReference>
<dbReference type="SUPFAM" id="SSF47473">
    <property type="entry name" value="EF-hand"/>
    <property type="match status" value="1"/>
</dbReference>
<dbReference type="SMART" id="SM00054">
    <property type="entry name" value="EFh"/>
    <property type="match status" value="2"/>
</dbReference>
<reference evidence="2 3" key="1">
    <citation type="submission" date="2020-07" db="EMBL/GenBank/DDBJ databases">
        <title>Genomic Encyclopedia of Type Strains, Phase III (KMG-III): the genomes of soil and plant-associated and newly described type strains.</title>
        <authorList>
            <person name="Whitman W."/>
        </authorList>
    </citation>
    <scope>NUCLEOTIDE SEQUENCE [LARGE SCALE GENOMIC DNA]</scope>
    <source>
        <strain evidence="2 3">CECT 8576</strain>
    </source>
</reference>
<proteinExistence type="predicted"/>
<dbReference type="InterPro" id="IPR011992">
    <property type="entry name" value="EF-hand-dom_pair"/>
</dbReference>
<dbReference type="InterPro" id="IPR002048">
    <property type="entry name" value="EF_hand_dom"/>
</dbReference>
<evidence type="ECO:0000313" key="2">
    <source>
        <dbReference type="EMBL" id="NYH77297.1"/>
    </source>
</evidence>
<accession>A0A852Z4L5</accession>
<dbReference type="Gene3D" id="1.10.238.10">
    <property type="entry name" value="EF-hand"/>
    <property type="match status" value="1"/>
</dbReference>